<organism evidence="2 3">
    <name type="scientific">Helicovermis profundi</name>
    <dbReference type="NCBI Taxonomy" id="3065157"/>
    <lineage>
        <taxon>Bacteria</taxon>
        <taxon>Bacillati</taxon>
        <taxon>Bacillota</taxon>
        <taxon>Clostridia</taxon>
        <taxon>Helicovermis</taxon>
    </lineage>
</organism>
<dbReference type="KEGG" id="hprf:HLPR_27110"/>
<feature type="domain" description="HTH-like" evidence="1">
    <location>
        <begin position="24"/>
        <end position="74"/>
    </location>
</feature>
<dbReference type="Proteomes" id="UP001321786">
    <property type="component" value="Chromosome"/>
</dbReference>
<dbReference type="PANTHER" id="PTHR46889:SF4">
    <property type="entry name" value="TRANSPOSASE INSO FOR INSERTION SEQUENCE ELEMENT IS911B-RELATED"/>
    <property type="match status" value="1"/>
</dbReference>
<proteinExistence type="predicted"/>
<dbReference type="InterPro" id="IPR025948">
    <property type="entry name" value="HTH-like_dom"/>
</dbReference>
<dbReference type="EMBL" id="AP028654">
    <property type="protein sequence ID" value="BEP30380.1"/>
    <property type="molecule type" value="Genomic_DNA"/>
</dbReference>
<dbReference type="Pfam" id="PF13276">
    <property type="entry name" value="HTH_21"/>
    <property type="match status" value="1"/>
</dbReference>
<gene>
    <name evidence="2" type="ORF">HLPR_27110</name>
</gene>
<accession>A0AAU9EZ41</accession>
<name>A0AAU9EZ41_9FIRM</name>
<dbReference type="AlphaFoldDB" id="A0AAU9EZ41"/>
<evidence type="ECO:0000313" key="3">
    <source>
        <dbReference type="Proteomes" id="UP001321786"/>
    </source>
</evidence>
<keyword evidence="3" id="KW-1185">Reference proteome</keyword>
<protein>
    <recommendedName>
        <fullName evidence="1">HTH-like domain-containing protein</fullName>
    </recommendedName>
</protein>
<reference evidence="2 3" key="1">
    <citation type="submission" date="2023-08" db="EMBL/GenBank/DDBJ databases">
        <title>Helicovermis profunda gen. nov., sp. nov., a novel mesophilic, fermentative bacterium within the Bacillota from a deep-sea hydrothermal vent chimney.</title>
        <authorList>
            <person name="Miyazaki U."/>
            <person name="Mizutani D."/>
            <person name="Hashimoto Y."/>
            <person name="Tame A."/>
            <person name="Sawayama S."/>
            <person name="Miyazaki J."/>
            <person name="Takai K."/>
            <person name="Nakagawa S."/>
        </authorList>
    </citation>
    <scope>NUCLEOTIDE SEQUENCE [LARGE SCALE GENOMIC DNA]</scope>
    <source>
        <strain evidence="2 3">S502</strain>
    </source>
</reference>
<evidence type="ECO:0000313" key="2">
    <source>
        <dbReference type="EMBL" id="BEP30380.1"/>
    </source>
</evidence>
<evidence type="ECO:0000259" key="1">
    <source>
        <dbReference type="Pfam" id="PF13276"/>
    </source>
</evidence>
<dbReference type="InterPro" id="IPR050900">
    <property type="entry name" value="Transposase_IS3/IS150/IS904"/>
</dbReference>
<dbReference type="PANTHER" id="PTHR46889">
    <property type="entry name" value="TRANSPOSASE INSF FOR INSERTION SEQUENCE IS3B-RELATED"/>
    <property type="match status" value="1"/>
</dbReference>
<sequence>MCKVLKIARSTYYYEKKTIKIDSILENRIIEIFKSNRKAYGTRKIKKELSKVNMIASRKKIGKIMKKYNLISSYTIKQYKVTKS</sequence>